<dbReference type="EMBL" id="CP003540">
    <property type="protein sequence ID" value="AFK15688.1"/>
    <property type="molecule type" value="Genomic_DNA"/>
</dbReference>
<dbReference type="GO" id="GO:0016887">
    <property type="term" value="F:ATP hydrolysis activity"/>
    <property type="evidence" value="ECO:0007669"/>
    <property type="project" value="InterPro"/>
</dbReference>
<dbReference type="InterPro" id="IPR017871">
    <property type="entry name" value="ABC_transporter-like_CS"/>
</dbReference>
<dbReference type="GO" id="GO:0006826">
    <property type="term" value="P:iron ion transport"/>
    <property type="evidence" value="ECO:0007669"/>
    <property type="project" value="UniProtKB-KW"/>
</dbReference>
<evidence type="ECO:0000256" key="1">
    <source>
        <dbReference type="ARBA" id="ARBA00004202"/>
    </source>
</evidence>
<dbReference type="InterPro" id="IPR003593">
    <property type="entry name" value="AAA+_ATPase"/>
</dbReference>
<gene>
    <name evidence="11" type="ORF">CP258_00180</name>
</gene>
<evidence type="ECO:0000259" key="10">
    <source>
        <dbReference type="PROSITE" id="PS50893"/>
    </source>
</evidence>
<keyword evidence="8" id="KW-0406">Ion transport</keyword>
<feature type="domain" description="ABC transporter" evidence="10">
    <location>
        <begin position="25"/>
        <end position="261"/>
    </location>
</feature>
<dbReference type="SUPFAM" id="SSF52540">
    <property type="entry name" value="P-loop containing nucleoside triphosphate hydrolases"/>
    <property type="match status" value="1"/>
</dbReference>
<evidence type="ECO:0000256" key="4">
    <source>
        <dbReference type="ARBA" id="ARBA00022496"/>
    </source>
</evidence>
<evidence type="ECO:0000256" key="3">
    <source>
        <dbReference type="ARBA" id="ARBA00022475"/>
    </source>
</evidence>
<name>A0AAU8PHY8_CORPS</name>
<evidence type="ECO:0000313" key="11">
    <source>
        <dbReference type="EMBL" id="AFK15688.1"/>
    </source>
</evidence>
<dbReference type="RefSeq" id="WP_014522931.1">
    <property type="nucleotide sequence ID" value="NC_017945.3"/>
</dbReference>
<evidence type="ECO:0000256" key="6">
    <source>
        <dbReference type="ARBA" id="ARBA00022840"/>
    </source>
</evidence>
<dbReference type="Gene3D" id="3.40.50.300">
    <property type="entry name" value="P-loop containing nucleotide triphosphate hydrolases"/>
    <property type="match status" value="1"/>
</dbReference>
<dbReference type="Proteomes" id="UP000006465">
    <property type="component" value="Chromosome"/>
</dbReference>
<keyword evidence="3" id="KW-1003">Cell membrane</keyword>
<keyword evidence="2" id="KW-0813">Transport</keyword>
<evidence type="ECO:0000256" key="5">
    <source>
        <dbReference type="ARBA" id="ARBA00022741"/>
    </source>
</evidence>
<organism evidence="11 12">
    <name type="scientific">Corynebacterium pseudotuberculosis 258</name>
    <dbReference type="NCBI Taxonomy" id="1168865"/>
    <lineage>
        <taxon>Bacteria</taxon>
        <taxon>Bacillati</taxon>
        <taxon>Actinomycetota</taxon>
        <taxon>Actinomycetes</taxon>
        <taxon>Mycobacteriales</taxon>
        <taxon>Corynebacteriaceae</taxon>
        <taxon>Corynebacterium</taxon>
    </lineage>
</organism>
<dbReference type="Pfam" id="PF00005">
    <property type="entry name" value="ABC_tran"/>
    <property type="match status" value="1"/>
</dbReference>
<dbReference type="InterPro" id="IPR051535">
    <property type="entry name" value="Siderophore_ABC-ATPase"/>
</dbReference>
<keyword evidence="9" id="KW-0472">Membrane</keyword>
<keyword evidence="6 11" id="KW-0067">ATP-binding</keyword>
<accession>A0AAU8PHY8</accession>
<comment type="subcellular location">
    <subcellularLocation>
        <location evidence="1">Cell membrane</location>
        <topology evidence="1">Peripheral membrane protein</topology>
    </subcellularLocation>
</comment>
<keyword evidence="4" id="KW-0410">Iron transport</keyword>
<sequence length="288" mass="31703">MHTPKTTSTDLPTTAGISTDHMSALRTENVTLSWDKHVVSTDLSVDIPTGKFTAIIGPNGCGKSTLLKSCARILAPDTGSIYLNQHNLTHLHTKEIAKQLALLPQSTITPTDITVEELVRRGRFPHHNWLHQWTAEDTRAVDAALNAASVKELTHKRVTDLSGGQRQRVWLAMVLAQNTPTVLLDEPTTFLDIAHQYQLLELARSLTTQLNRTVVAVLHDLQQAVRYADHLIVMKNGSIVATGSPQEVISAELISEVFNITVRTMLIDDQLIVIPTELPVPNVAMMQG</sequence>
<dbReference type="GO" id="GO:0005886">
    <property type="term" value="C:plasma membrane"/>
    <property type="evidence" value="ECO:0007669"/>
    <property type="project" value="UniProtKB-SubCell"/>
</dbReference>
<evidence type="ECO:0000256" key="2">
    <source>
        <dbReference type="ARBA" id="ARBA00022448"/>
    </source>
</evidence>
<dbReference type="InterPro" id="IPR003439">
    <property type="entry name" value="ABC_transporter-like_ATP-bd"/>
</dbReference>
<dbReference type="KEGG" id="coe:CP258_00180"/>
<dbReference type="InterPro" id="IPR027417">
    <property type="entry name" value="P-loop_NTPase"/>
</dbReference>
<evidence type="ECO:0000313" key="12">
    <source>
        <dbReference type="Proteomes" id="UP000006465"/>
    </source>
</evidence>
<evidence type="ECO:0000256" key="8">
    <source>
        <dbReference type="ARBA" id="ARBA00023065"/>
    </source>
</evidence>
<dbReference type="GO" id="GO:0005524">
    <property type="term" value="F:ATP binding"/>
    <property type="evidence" value="ECO:0007669"/>
    <property type="project" value="UniProtKB-KW"/>
</dbReference>
<protein>
    <submittedName>
        <fullName evidence="11">ATP-binding cassette domain-containing protein</fullName>
    </submittedName>
</protein>
<evidence type="ECO:0000256" key="9">
    <source>
        <dbReference type="ARBA" id="ARBA00023136"/>
    </source>
</evidence>
<dbReference type="AlphaFoldDB" id="A0AAU8PHY8"/>
<reference evidence="11 12" key="1">
    <citation type="journal article" date="2013" name="J. Biotechnol.">
        <title>Genome sequence of Corynebacterium pseudotuberculosis biovar equi strain 258 and prediction of antigenic targets to improve biotechnological vaccine production.</title>
        <authorList>
            <person name="Soares S.C."/>
            <person name="Trost E."/>
            <person name="Ramos R.T."/>
            <person name="Carneiro A.R."/>
            <person name="Santos A.R."/>
            <person name="Pinto A.C."/>
            <person name="Barbosa E."/>
            <person name="Aburjaile F."/>
            <person name="Ali A."/>
            <person name="Diniz C.A."/>
            <person name="Hassan S.S."/>
            <person name="Fiaux K."/>
            <person name="Guimaraes L.C."/>
            <person name="Bakhtiar S.M."/>
            <person name="Pereira U."/>
            <person name="Almeida S.S."/>
            <person name="Abreu V.A."/>
            <person name="Rocha F.S."/>
            <person name="Dorella F.A."/>
            <person name="Miyoshi A."/>
            <person name="Silva A."/>
            <person name="Azevedo V."/>
            <person name="Tauch A."/>
        </authorList>
    </citation>
    <scope>NUCLEOTIDE SEQUENCE [LARGE SCALE GENOMIC DNA]</scope>
    <source>
        <strain evidence="11 12">258</strain>
    </source>
</reference>
<dbReference type="PANTHER" id="PTHR42771">
    <property type="entry name" value="IRON(3+)-HYDROXAMATE IMPORT ATP-BINDING PROTEIN FHUC"/>
    <property type="match status" value="1"/>
</dbReference>
<keyword evidence="7" id="KW-0408">Iron</keyword>
<dbReference type="SMART" id="SM00382">
    <property type="entry name" value="AAA"/>
    <property type="match status" value="1"/>
</dbReference>
<dbReference type="FunFam" id="3.40.50.300:FF:000134">
    <property type="entry name" value="Iron-enterobactin ABC transporter ATP-binding protein"/>
    <property type="match status" value="1"/>
</dbReference>
<evidence type="ECO:0000256" key="7">
    <source>
        <dbReference type="ARBA" id="ARBA00023004"/>
    </source>
</evidence>
<keyword evidence="5" id="KW-0547">Nucleotide-binding</keyword>
<dbReference type="PROSITE" id="PS50893">
    <property type="entry name" value="ABC_TRANSPORTER_2"/>
    <property type="match status" value="1"/>
</dbReference>
<proteinExistence type="predicted"/>
<dbReference type="PANTHER" id="PTHR42771:SF2">
    <property type="entry name" value="IRON(3+)-HYDROXAMATE IMPORT ATP-BINDING PROTEIN FHUC"/>
    <property type="match status" value="1"/>
</dbReference>
<dbReference type="PROSITE" id="PS00211">
    <property type="entry name" value="ABC_TRANSPORTER_1"/>
    <property type="match status" value="1"/>
</dbReference>
<dbReference type="CDD" id="cd03214">
    <property type="entry name" value="ABC_Iron-Siderophores_B12_Hemin"/>
    <property type="match status" value="1"/>
</dbReference>